<dbReference type="Proteomes" id="UP000237797">
    <property type="component" value="Unassembled WGS sequence"/>
</dbReference>
<evidence type="ECO:0000256" key="1">
    <source>
        <dbReference type="SAM" id="Phobius"/>
    </source>
</evidence>
<dbReference type="RefSeq" id="WP_106346787.1">
    <property type="nucleotide sequence ID" value="NZ_PVNE01000051.1"/>
</dbReference>
<dbReference type="EMBL" id="PVNE01000051">
    <property type="protein sequence ID" value="PRX38533.1"/>
    <property type="molecule type" value="Genomic_DNA"/>
</dbReference>
<keyword evidence="1" id="KW-1133">Transmembrane helix</keyword>
<feature type="transmembrane region" description="Helical" evidence="1">
    <location>
        <begin position="253"/>
        <end position="277"/>
    </location>
</feature>
<evidence type="ECO:0000313" key="2">
    <source>
        <dbReference type="EMBL" id="PRX38533.1"/>
    </source>
</evidence>
<keyword evidence="3" id="KW-1185">Reference proteome</keyword>
<feature type="transmembrane region" description="Helical" evidence="1">
    <location>
        <begin position="6"/>
        <end position="27"/>
    </location>
</feature>
<protein>
    <submittedName>
        <fullName evidence="2">Uncharacterized protein</fullName>
    </submittedName>
</protein>
<sequence length="361" mass="38794">MVWRNVAIAIMLVILAGTIIPIFSVAADPVIPEPYRPNPEIIIPEDYTPKPEIPRSGFVTPDSEESSNDDGFDWTSYGNIGLYTQFLWNAIGDWAPQYVYGGGLWGLKYKYTKNGKKIRFDGGLRVHKSQLSKILPRPVADYIVTTTGRQGLSKLSYKVKDPRVQAYLEKLHRYDYSKAGNMSKWQFILRGMRAEAKSAFTESLLIFSKDAKTASWAKATGKVGIGLTALFTAFEFAEDEEGAKKHGWLSTEFASALITDVGLGAAAGIAGSALAGFGAATIAAAFGVAVPALAVTAVGVGIAVAIGLVIENTAVGKAIKDGIKNGINRALEGTVNATKKAYDWTKDKVSTVANWVGGLFD</sequence>
<keyword evidence="1" id="KW-0472">Membrane</keyword>
<accession>A0A2T0L9W4</accession>
<feature type="transmembrane region" description="Helical" evidence="1">
    <location>
        <begin position="283"/>
        <end position="310"/>
    </location>
</feature>
<dbReference type="OrthoDB" id="2997477at2"/>
<keyword evidence="1" id="KW-0812">Transmembrane</keyword>
<gene>
    <name evidence="2" type="ORF">CLV97_1517</name>
</gene>
<organism evidence="2 3">
    <name type="scientific">Planifilum fimeticola</name>
    <dbReference type="NCBI Taxonomy" id="201975"/>
    <lineage>
        <taxon>Bacteria</taxon>
        <taxon>Bacillati</taxon>
        <taxon>Bacillota</taxon>
        <taxon>Bacilli</taxon>
        <taxon>Bacillales</taxon>
        <taxon>Thermoactinomycetaceae</taxon>
        <taxon>Planifilum</taxon>
    </lineage>
</organism>
<proteinExistence type="predicted"/>
<comment type="caution">
    <text evidence="2">The sequence shown here is derived from an EMBL/GenBank/DDBJ whole genome shotgun (WGS) entry which is preliminary data.</text>
</comment>
<dbReference type="AlphaFoldDB" id="A0A2T0L9W4"/>
<reference evidence="2 3" key="1">
    <citation type="submission" date="2018-03" db="EMBL/GenBank/DDBJ databases">
        <title>Genomic Encyclopedia of Archaeal and Bacterial Type Strains, Phase II (KMG-II): from individual species to whole genera.</title>
        <authorList>
            <person name="Goeker M."/>
        </authorList>
    </citation>
    <scope>NUCLEOTIDE SEQUENCE [LARGE SCALE GENOMIC DNA]</scope>
    <source>
        <strain evidence="2 3">DSM 44946</strain>
    </source>
</reference>
<name>A0A2T0L9W4_9BACL</name>
<evidence type="ECO:0000313" key="3">
    <source>
        <dbReference type="Proteomes" id="UP000237797"/>
    </source>
</evidence>